<gene>
    <name evidence="7" type="primary">virB4_2</name>
    <name evidence="7" type="ORF">DSM104635_03691</name>
</gene>
<dbReference type="EMBL" id="CP047045">
    <property type="protein sequence ID" value="QGZ96829.1"/>
    <property type="molecule type" value="Genomic_DNA"/>
</dbReference>
<keyword evidence="3" id="KW-0067">ATP-binding</keyword>
<evidence type="ECO:0000256" key="4">
    <source>
        <dbReference type="ARBA" id="ARBA00023026"/>
    </source>
</evidence>
<organism evidence="7 8">
    <name type="scientific">Terricaulis silvestris</name>
    <dbReference type="NCBI Taxonomy" id="2686094"/>
    <lineage>
        <taxon>Bacteria</taxon>
        <taxon>Pseudomonadati</taxon>
        <taxon>Pseudomonadota</taxon>
        <taxon>Alphaproteobacteria</taxon>
        <taxon>Caulobacterales</taxon>
        <taxon>Caulobacteraceae</taxon>
        <taxon>Terricaulis</taxon>
    </lineage>
</organism>
<keyword evidence="8" id="KW-1185">Reference proteome</keyword>
<evidence type="ECO:0000256" key="3">
    <source>
        <dbReference type="ARBA" id="ARBA00022840"/>
    </source>
</evidence>
<evidence type="ECO:0000313" key="8">
    <source>
        <dbReference type="Proteomes" id="UP000431269"/>
    </source>
</evidence>
<keyword evidence="2" id="KW-0547">Nucleotide-binding</keyword>
<dbReference type="InterPro" id="IPR004346">
    <property type="entry name" value="CagE_TrbE_VirB"/>
</dbReference>
<dbReference type="InterPro" id="IPR043964">
    <property type="entry name" value="P-loop_TraG"/>
</dbReference>
<dbReference type="InterPro" id="IPR027417">
    <property type="entry name" value="P-loop_NTPase"/>
</dbReference>
<evidence type="ECO:0000313" key="7">
    <source>
        <dbReference type="EMBL" id="QGZ96829.1"/>
    </source>
</evidence>
<evidence type="ECO:0000259" key="6">
    <source>
        <dbReference type="SMART" id="SM00382"/>
    </source>
</evidence>
<dbReference type="Proteomes" id="UP000431269">
    <property type="component" value="Chromosome"/>
</dbReference>
<keyword evidence="4" id="KW-0843">Virulence</keyword>
<sequence length="793" mass="87971">MTSASLTAADRLRLWRREKTITDMLPYVRHVDDATLLTRDGSLMQVIKIGGLAFETSDSDDLNYRKGVRNTMLRAIASSRLSLYHHVVRRRVSPEAPGAIDAAFAQTLDAEWRQRMAARRLYVNDLYITLLRKPASLRSGLLGDVLGRGADMNAASMARDLRELDAARDSVLASLAAYKPRLLTTYKARSRRCSEPLEFLGCVFDGELRPRLMPAGEAGEAIAQRRVSFGLDMFELSATGDSERAYAAMIAVKEYPPHTAPGQLDALFALPCELTLTESFAFVDRQIALDRMNLALRRMRAADDDALSLRRDLSAAKDDAAAGRQAFGEHHLTIMVKAPSPRELNERVADVQAAFTEIGAISVREDVAMEPGFWGQFPGNGAFIPRKALVSSANFAGLASYHNHPTGKAAGNHWGPAVTVLETTAASPYHFNFHQGDLGNFLIIGPSGAGKTVLLNFLLAQAQRFSPRLVFFDKDRSSEIFLRAMGARYDVLRAGSPSGMNPLQLPDTPANRRFLHDWTAKLLTSNGETLSADDVNVIAEAVSANFEQAREFRRLRYFRELFAGGRRPTVGDLAARLLPWVGEGERAWLFDNDADLLDLEERMIGFDMTQLLDDVVGRTPAMMYLFHRVEERLDGEPSIIVVDEGWKALDDDVFVARIRDWEKTIRKRNGIVGFSTQSARDALDSRIANAIIEQSPTQIFLPNPKAQAKDYCEGFGLTEHEFEIIASLPDSSRCFLIRHGGDSVVARLDLSGMKGTLSVLSGRERTIRLLDELRAETGDAPQAWLPRFLERVG</sequence>
<name>A0A6I6MQ36_9CAUL</name>
<dbReference type="InterPro" id="IPR051162">
    <property type="entry name" value="T4SS_component"/>
</dbReference>
<evidence type="ECO:0000256" key="1">
    <source>
        <dbReference type="ARBA" id="ARBA00006512"/>
    </source>
</evidence>
<dbReference type="Gene3D" id="3.40.50.300">
    <property type="entry name" value="P-loop containing nucleotide triphosphate hydrolases"/>
    <property type="match status" value="2"/>
</dbReference>
<evidence type="ECO:0000256" key="2">
    <source>
        <dbReference type="ARBA" id="ARBA00022741"/>
    </source>
</evidence>
<accession>A0A6I6MQ36</accession>
<dbReference type="RefSeq" id="WP_158767597.1">
    <property type="nucleotide sequence ID" value="NZ_CP047045.1"/>
</dbReference>
<dbReference type="KEGG" id="tsv:DSM104635_03691"/>
<dbReference type="PANTHER" id="PTHR30121">
    <property type="entry name" value="UNCHARACTERIZED PROTEIN YJGR-RELATED"/>
    <property type="match status" value="1"/>
</dbReference>
<dbReference type="Pfam" id="PF03135">
    <property type="entry name" value="CagE_TrbE_VirB"/>
    <property type="match status" value="1"/>
</dbReference>
<dbReference type="InterPro" id="IPR003593">
    <property type="entry name" value="AAA+_ATPase"/>
</dbReference>
<dbReference type="Pfam" id="PF19044">
    <property type="entry name" value="P-loop_TraG"/>
    <property type="match status" value="1"/>
</dbReference>
<reference evidence="8" key="1">
    <citation type="submission" date="2019-12" db="EMBL/GenBank/DDBJ databases">
        <title>Complete genome of Terracaulis silvestris 0127_4.</title>
        <authorList>
            <person name="Vieira S."/>
            <person name="Riedel T."/>
            <person name="Sproer C."/>
            <person name="Pascual J."/>
            <person name="Boedeker C."/>
            <person name="Overmann J."/>
        </authorList>
    </citation>
    <scope>NUCLEOTIDE SEQUENCE [LARGE SCALE GENOMIC DNA]</scope>
    <source>
        <strain evidence="8">0127_4</strain>
    </source>
</reference>
<evidence type="ECO:0000256" key="5">
    <source>
        <dbReference type="ARBA" id="ARBA00023635"/>
    </source>
</evidence>
<dbReference type="InterPro" id="IPR018145">
    <property type="entry name" value="CagE_TrbE_VirB_cntrl_dom"/>
</dbReference>
<protein>
    <recommendedName>
        <fullName evidence="5">Type IV secretion system protein virB4</fullName>
    </recommendedName>
</protein>
<feature type="domain" description="AAA+ ATPase" evidence="6">
    <location>
        <begin position="437"/>
        <end position="697"/>
    </location>
</feature>
<dbReference type="GO" id="GO:0005524">
    <property type="term" value="F:ATP binding"/>
    <property type="evidence" value="ECO:0007669"/>
    <property type="project" value="UniProtKB-KW"/>
</dbReference>
<comment type="similarity">
    <text evidence="1">Belongs to the TrbE/VirB4 family.</text>
</comment>
<dbReference type="AlphaFoldDB" id="A0A6I6MQ36"/>
<dbReference type="SMART" id="SM00382">
    <property type="entry name" value="AAA"/>
    <property type="match status" value="1"/>
</dbReference>
<dbReference type="SUPFAM" id="SSF52540">
    <property type="entry name" value="P-loop containing nucleoside triphosphate hydrolases"/>
    <property type="match status" value="1"/>
</dbReference>
<dbReference type="NCBIfam" id="TIGR00929">
    <property type="entry name" value="VirB4_CagE"/>
    <property type="match status" value="1"/>
</dbReference>
<proteinExistence type="inferred from homology"/>
<dbReference type="PANTHER" id="PTHR30121:SF12">
    <property type="entry name" value="TYPE IV SECRETION SYSTEM PROTEIN CAGE"/>
    <property type="match status" value="1"/>
</dbReference>